<sequence>MFRRREQGLNIHCKARKTSENAKPDILFGMEMRYRIGLVQVNNWKALPFEQITDNPDETVHSLFKDISGHITLRILTKP</sequence>
<dbReference type="PANTHER" id="PTHR15116:SF16">
    <property type="entry name" value="DEFECTIVE PROVENTRICULUS, ISOFORM A"/>
    <property type="match status" value="1"/>
</dbReference>
<dbReference type="InterPro" id="IPR032392">
    <property type="entry name" value="ULD"/>
</dbReference>
<evidence type="ECO:0000256" key="5">
    <source>
        <dbReference type="ARBA" id="ARBA00023242"/>
    </source>
</evidence>
<keyword evidence="3" id="KW-0238">DNA-binding</keyword>
<proteinExistence type="predicted"/>
<keyword evidence="2" id="KW-0832">Ubl conjugation</keyword>
<keyword evidence="8" id="KW-1185">Reference proteome</keyword>
<dbReference type="PROSITE" id="PS51982">
    <property type="entry name" value="CMP"/>
    <property type="match status" value="1"/>
</dbReference>
<reference evidence="7 8" key="1">
    <citation type="submission" date="2015-09" db="EMBL/GenBank/DDBJ databases">
        <title>Draft genome of the parasitic nematode Teladorsagia circumcincta isolate WARC Sus (inbred).</title>
        <authorList>
            <person name="Mitreva M."/>
        </authorList>
    </citation>
    <scope>NUCLEOTIDE SEQUENCE [LARGE SCALE GENOMIC DNA]</scope>
    <source>
        <strain evidence="7 8">S</strain>
    </source>
</reference>
<dbReference type="GO" id="GO:0005634">
    <property type="term" value="C:nucleus"/>
    <property type="evidence" value="ECO:0007669"/>
    <property type="project" value="UniProtKB-ARBA"/>
</dbReference>
<dbReference type="GO" id="GO:0006338">
    <property type="term" value="P:chromatin remodeling"/>
    <property type="evidence" value="ECO:0007669"/>
    <property type="project" value="InterPro"/>
</dbReference>
<dbReference type="Proteomes" id="UP000230423">
    <property type="component" value="Unassembled WGS sequence"/>
</dbReference>
<gene>
    <name evidence="7" type="ORF">TELCIR_11762</name>
</gene>
<dbReference type="GO" id="GO:0000978">
    <property type="term" value="F:RNA polymerase II cis-regulatory region sequence-specific DNA binding"/>
    <property type="evidence" value="ECO:0007669"/>
    <property type="project" value="TreeGrafter"/>
</dbReference>
<feature type="domain" description="CMP" evidence="6">
    <location>
        <begin position="1"/>
        <end position="79"/>
    </location>
</feature>
<dbReference type="Pfam" id="PF16534">
    <property type="entry name" value="ULD"/>
    <property type="match status" value="1"/>
</dbReference>
<dbReference type="OrthoDB" id="10052721at2759"/>
<evidence type="ECO:0000259" key="6">
    <source>
        <dbReference type="PROSITE" id="PS51982"/>
    </source>
</evidence>
<evidence type="ECO:0000256" key="1">
    <source>
        <dbReference type="ARBA" id="ARBA00022737"/>
    </source>
</evidence>
<dbReference type="InterPro" id="IPR039673">
    <property type="entry name" value="SATB1/SATB2"/>
</dbReference>
<evidence type="ECO:0000256" key="2">
    <source>
        <dbReference type="ARBA" id="ARBA00022843"/>
    </source>
</evidence>
<dbReference type="AlphaFoldDB" id="A0A2G9U8J2"/>
<evidence type="ECO:0000256" key="4">
    <source>
        <dbReference type="ARBA" id="ARBA00023155"/>
    </source>
</evidence>
<dbReference type="EMBL" id="KZ348211">
    <property type="protein sequence ID" value="PIO66523.1"/>
    <property type="molecule type" value="Genomic_DNA"/>
</dbReference>
<name>A0A2G9U8J2_TELCI</name>
<keyword evidence="1" id="KW-0677">Repeat</keyword>
<evidence type="ECO:0000313" key="8">
    <source>
        <dbReference type="Proteomes" id="UP000230423"/>
    </source>
</evidence>
<keyword evidence="5" id="KW-0539">Nucleus</keyword>
<protein>
    <recommendedName>
        <fullName evidence="6">CMP domain-containing protein</fullName>
    </recommendedName>
</protein>
<evidence type="ECO:0000313" key="7">
    <source>
        <dbReference type="EMBL" id="PIO66523.1"/>
    </source>
</evidence>
<evidence type="ECO:0000256" key="3">
    <source>
        <dbReference type="ARBA" id="ARBA00023125"/>
    </source>
</evidence>
<dbReference type="Gene3D" id="3.10.20.710">
    <property type="entry name" value="SATB, ubiquitin-like oligomerisation domain"/>
    <property type="match status" value="1"/>
</dbReference>
<dbReference type="InterPro" id="IPR038224">
    <property type="entry name" value="SATB_ULD_sf"/>
</dbReference>
<dbReference type="GO" id="GO:0000981">
    <property type="term" value="F:DNA-binding transcription factor activity, RNA polymerase II-specific"/>
    <property type="evidence" value="ECO:0007669"/>
    <property type="project" value="TreeGrafter"/>
</dbReference>
<accession>A0A2G9U8J2</accession>
<dbReference type="PANTHER" id="PTHR15116">
    <property type="entry name" value="DNA-BINDING PROTEIN SATB FAMILY MEMBER"/>
    <property type="match status" value="1"/>
</dbReference>
<keyword evidence="4" id="KW-0371">Homeobox</keyword>
<organism evidence="7 8">
    <name type="scientific">Teladorsagia circumcincta</name>
    <name type="common">Brown stomach worm</name>
    <name type="synonym">Ostertagia circumcincta</name>
    <dbReference type="NCBI Taxonomy" id="45464"/>
    <lineage>
        <taxon>Eukaryota</taxon>
        <taxon>Metazoa</taxon>
        <taxon>Ecdysozoa</taxon>
        <taxon>Nematoda</taxon>
        <taxon>Chromadorea</taxon>
        <taxon>Rhabditida</taxon>
        <taxon>Rhabditina</taxon>
        <taxon>Rhabditomorpha</taxon>
        <taxon>Strongyloidea</taxon>
        <taxon>Trichostrongylidae</taxon>
        <taxon>Teladorsagia</taxon>
    </lineage>
</organism>